<sequence>MAHVASPATPAKDASQVSHVEDGVSPQDVLAGAAARGQSATGYEHLTPWQTASMFRYATLVCFLAAFSAAADCYQVVINSGIIANAGFVHRFATETDATGGPALSSPVLSGWGSTMSVGQVLGMLSLSFVSARVGRKPAMYALWGLLVASVIVECVAWAWPHWLVAKLFAGVGIGGIQTIIPTFWWSIGGVMGTLALQRLNAQNALDYLTPIYTQWAQIGIMGIIYLVVPESPAWYVSVGKVDQAQKALERLNGKVAGYDAARETEALALMAEHERALAVEQRREHWYAIFQGVDGKRTLTTLWTITSQQFIGLTLFGTFGTYFFQQAGLQEPFTITLINASIGLGTVLLTVLAVDSIGRRNLACAGTTVCWLACVAIGVVGVAPTSAASTYVFVAFTCVWQVGLAINGATGWGYIGEISSQRLRPYTAGFSAAVSCIVGIVMNILVPYMVNSIQWNWGLKTGWFYAGVGLPFVVGMWLLIPETTGRSAAELDELFERKIKPWRFHKTETSAQRPIAAVGEKE</sequence>
<evidence type="ECO:0000313" key="7">
    <source>
        <dbReference type="Proteomes" id="UP000756346"/>
    </source>
</evidence>
<feature type="transmembrane region" description="Helical" evidence="5">
    <location>
        <begin position="172"/>
        <end position="196"/>
    </location>
</feature>
<feature type="transmembrane region" description="Helical" evidence="5">
    <location>
        <begin position="362"/>
        <end position="385"/>
    </location>
</feature>
<organism evidence="6 7">
    <name type="scientific">Microdochium trichocladiopsis</name>
    <dbReference type="NCBI Taxonomy" id="1682393"/>
    <lineage>
        <taxon>Eukaryota</taxon>
        <taxon>Fungi</taxon>
        <taxon>Dikarya</taxon>
        <taxon>Ascomycota</taxon>
        <taxon>Pezizomycotina</taxon>
        <taxon>Sordariomycetes</taxon>
        <taxon>Xylariomycetidae</taxon>
        <taxon>Xylariales</taxon>
        <taxon>Microdochiaceae</taxon>
        <taxon>Microdochium</taxon>
    </lineage>
</organism>
<keyword evidence="2 5" id="KW-0812">Transmembrane</keyword>
<feature type="transmembrane region" description="Helical" evidence="5">
    <location>
        <begin position="208"/>
        <end position="229"/>
    </location>
</feature>
<feature type="transmembrane region" description="Helical" evidence="5">
    <location>
        <begin position="141"/>
        <end position="160"/>
    </location>
</feature>
<evidence type="ECO:0000256" key="4">
    <source>
        <dbReference type="ARBA" id="ARBA00023136"/>
    </source>
</evidence>
<comment type="caution">
    <text evidence="6">The sequence shown here is derived from an EMBL/GenBank/DDBJ whole genome shotgun (WGS) entry which is preliminary data.</text>
</comment>
<dbReference type="InterPro" id="IPR050360">
    <property type="entry name" value="MFS_Sugar_Transporters"/>
</dbReference>
<feature type="transmembrane region" description="Helical" evidence="5">
    <location>
        <begin position="109"/>
        <end position="129"/>
    </location>
</feature>
<gene>
    <name evidence="6" type="ORF">B0I36DRAFT_408564</name>
</gene>
<name>A0A9P9BQ68_9PEZI</name>
<dbReference type="EMBL" id="JAGTJQ010000005">
    <property type="protein sequence ID" value="KAH7030575.1"/>
    <property type="molecule type" value="Genomic_DNA"/>
</dbReference>
<reference evidence="6" key="1">
    <citation type="journal article" date="2021" name="Nat. Commun.">
        <title>Genetic determinants of endophytism in the Arabidopsis root mycobiome.</title>
        <authorList>
            <person name="Mesny F."/>
            <person name="Miyauchi S."/>
            <person name="Thiergart T."/>
            <person name="Pickel B."/>
            <person name="Atanasova L."/>
            <person name="Karlsson M."/>
            <person name="Huettel B."/>
            <person name="Barry K.W."/>
            <person name="Haridas S."/>
            <person name="Chen C."/>
            <person name="Bauer D."/>
            <person name="Andreopoulos W."/>
            <person name="Pangilinan J."/>
            <person name="LaButti K."/>
            <person name="Riley R."/>
            <person name="Lipzen A."/>
            <person name="Clum A."/>
            <person name="Drula E."/>
            <person name="Henrissat B."/>
            <person name="Kohler A."/>
            <person name="Grigoriev I.V."/>
            <person name="Martin F.M."/>
            <person name="Hacquard S."/>
        </authorList>
    </citation>
    <scope>NUCLEOTIDE SEQUENCE</scope>
    <source>
        <strain evidence="6">MPI-CAGE-CH-0230</strain>
    </source>
</reference>
<feature type="transmembrane region" description="Helical" evidence="5">
    <location>
        <begin position="57"/>
        <end position="78"/>
    </location>
</feature>
<dbReference type="InterPro" id="IPR005828">
    <property type="entry name" value="MFS_sugar_transport-like"/>
</dbReference>
<dbReference type="Pfam" id="PF00083">
    <property type="entry name" value="Sugar_tr"/>
    <property type="match status" value="1"/>
</dbReference>
<dbReference type="SUPFAM" id="SSF103473">
    <property type="entry name" value="MFS general substrate transporter"/>
    <property type="match status" value="1"/>
</dbReference>
<dbReference type="AlphaFoldDB" id="A0A9P9BQ68"/>
<keyword evidence="4 5" id="KW-0472">Membrane</keyword>
<feature type="transmembrane region" description="Helical" evidence="5">
    <location>
        <begin position="428"/>
        <end position="451"/>
    </location>
</feature>
<dbReference type="PANTHER" id="PTHR48022">
    <property type="entry name" value="PLASTIDIC GLUCOSE TRANSPORTER 4"/>
    <property type="match status" value="1"/>
</dbReference>
<dbReference type="OrthoDB" id="2544694at2759"/>
<evidence type="ECO:0000256" key="3">
    <source>
        <dbReference type="ARBA" id="ARBA00022989"/>
    </source>
</evidence>
<feature type="transmembrane region" description="Helical" evidence="5">
    <location>
        <begin position="334"/>
        <end position="355"/>
    </location>
</feature>
<dbReference type="Gene3D" id="1.20.1250.20">
    <property type="entry name" value="MFS general substrate transporter like domains"/>
    <property type="match status" value="1"/>
</dbReference>
<feature type="transmembrane region" description="Helical" evidence="5">
    <location>
        <begin position="463"/>
        <end position="481"/>
    </location>
</feature>
<evidence type="ECO:0000313" key="6">
    <source>
        <dbReference type="EMBL" id="KAH7030575.1"/>
    </source>
</evidence>
<dbReference type="RefSeq" id="XP_046012255.1">
    <property type="nucleotide sequence ID" value="XM_046161871.1"/>
</dbReference>
<evidence type="ECO:0000256" key="1">
    <source>
        <dbReference type="ARBA" id="ARBA00004141"/>
    </source>
</evidence>
<keyword evidence="3 5" id="KW-1133">Transmembrane helix</keyword>
<dbReference type="GeneID" id="70191417"/>
<comment type="subcellular location">
    <subcellularLocation>
        <location evidence="1">Membrane</location>
        <topology evidence="1">Multi-pass membrane protein</topology>
    </subcellularLocation>
</comment>
<dbReference type="PANTHER" id="PTHR48022:SF15">
    <property type="entry name" value="ALPHA-GLUCOSIDE TRANSPORTER, PUTATIVE (AFU_ORTHOLOGUE AFUA_5G00500)-RELATED"/>
    <property type="match status" value="1"/>
</dbReference>
<dbReference type="GO" id="GO:0005351">
    <property type="term" value="F:carbohydrate:proton symporter activity"/>
    <property type="evidence" value="ECO:0007669"/>
    <property type="project" value="TreeGrafter"/>
</dbReference>
<keyword evidence="7" id="KW-1185">Reference proteome</keyword>
<dbReference type="Proteomes" id="UP000756346">
    <property type="component" value="Unassembled WGS sequence"/>
</dbReference>
<evidence type="ECO:0000256" key="5">
    <source>
        <dbReference type="SAM" id="Phobius"/>
    </source>
</evidence>
<accession>A0A9P9BQ68</accession>
<dbReference type="InterPro" id="IPR036259">
    <property type="entry name" value="MFS_trans_sf"/>
</dbReference>
<evidence type="ECO:0000256" key="2">
    <source>
        <dbReference type="ARBA" id="ARBA00022692"/>
    </source>
</evidence>
<feature type="transmembrane region" description="Helical" evidence="5">
    <location>
        <begin position="391"/>
        <end position="416"/>
    </location>
</feature>
<dbReference type="GO" id="GO:0016020">
    <property type="term" value="C:membrane"/>
    <property type="evidence" value="ECO:0007669"/>
    <property type="project" value="UniProtKB-SubCell"/>
</dbReference>
<proteinExistence type="predicted"/>
<protein>
    <submittedName>
        <fullName evidence="6">Transporter</fullName>
    </submittedName>
</protein>